<name>A0A8S5ND91_9CAUD</name>
<sequence length="202" mass="20498">MAKPSWLNLNPSTGSGNGTIANSASAHTGRTARTGTVTITGVGVSTPATYKVTQTPKSEFASFDNGAEMSAPKAAGTVTVEGKTNSQKLTFAWAGSVSDVTIPAKYSANGTQTDNAASITGDPGATAEFPFSIELEFPANETIEEIVRTLKVTANGGQAVQIAIKQAAGDAKLSVSPTEITIPQNGSAVSVTVTSNTSWTAA</sequence>
<accession>A0A8S5ND91</accession>
<evidence type="ECO:0000256" key="1">
    <source>
        <dbReference type="SAM" id="MobiDB-lite"/>
    </source>
</evidence>
<reference evidence="3" key="1">
    <citation type="journal article" date="2021" name="Proc. Natl. Acad. Sci. U.S.A.">
        <title>A Catalog of Tens of Thousands of Viruses from Human Metagenomes Reveals Hidden Associations with Chronic Diseases.</title>
        <authorList>
            <person name="Tisza M.J."/>
            <person name="Buck C.B."/>
        </authorList>
    </citation>
    <scope>NUCLEOTIDE SEQUENCE</scope>
    <source>
        <strain evidence="3">CtlwB1</strain>
    </source>
</reference>
<dbReference type="InterPro" id="IPR024361">
    <property type="entry name" value="BACON"/>
</dbReference>
<protein>
    <submittedName>
        <fullName evidence="3">Binding domain, N-terminal</fullName>
    </submittedName>
</protein>
<evidence type="ECO:0000259" key="2">
    <source>
        <dbReference type="Pfam" id="PF19190"/>
    </source>
</evidence>
<feature type="compositionally biased region" description="Polar residues" evidence="1">
    <location>
        <begin position="7"/>
        <end position="22"/>
    </location>
</feature>
<organism evidence="3">
    <name type="scientific">Siphoviridae sp. ctlwB1</name>
    <dbReference type="NCBI Taxonomy" id="2826449"/>
    <lineage>
        <taxon>Viruses</taxon>
        <taxon>Duplodnaviria</taxon>
        <taxon>Heunggongvirae</taxon>
        <taxon>Uroviricota</taxon>
        <taxon>Caudoviricetes</taxon>
    </lineage>
</organism>
<feature type="compositionally biased region" description="Low complexity" evidence="1">
    <location>
        <begin position="23"/>
        <end position="32"/>
    </location>
</feature>
<feature type="domain" description="BACON" evidence="2">
    <location>
        <begin position="5"/>
        <end position="53"/>
    </location>
</feature>
<evidence type="ECO:0000313" key="3">
    <source>
        <dbReference type="EMBL" id="DAD92420.1"/>
    </source>
</evidence>
<dbReference type="EMBL" id="BK015134">
    <property type="protein sequence ID" value="DAD92420.1"/>
    <property type="molecule type" value="Genomic_DNA"/>
</dbReference>
<proteinExistence type="predicted"/>
<dbReference type="Gene3D" id="2.60.40.10">
    <property type="entry name" value="Immunoglobulins"/>
    <property type="match status" value="1"/>
</dbReference>
<feature type="region of interest" description="Disordered" evidence="1">
    <location>
        <begin position="1"/>
        <end position="32"/>
    </location>
</feature>
<dbReference type="InterPro" id="IPR013783">
    <property type="entry name" value="Ig-like_fold"/>
</dbReference>
<dbReference type="Pfam" id="PF19190">
    <property type="entry name" value="BACON_2"/>
    <property type="match status" value="1"/>
</dbReference>